<sequence length="633" mass="71532">MATELVTGEPMTESQIADTPEEEAPSAQSIMKDDYELIEKDDVTDAEQMEPFGKDQMPLSPKVVKTDASLEFEKTTDSTNPAIQHSLKEAYPMTQSMHPDYESPDNFELIESEDLLPLDEDKISHNLPSTTTQRAENEDEWQTITEPELSEIASNSNLNASSIEQNRFNASYPESPKQEMEEENEQREIEITSEFSTPSTHKIEKHAEELVRDVLEQIESESLMEMSLDSLNLQEERSAIPQIAEDEREAELEDMDMEDSLNTGEQAISSGQLLGVQQDIPAFRPSSPVPPAFGKVEDAEEEQTADEQMEVDSLNGESGSSGEASVVDASKKKKHTSYDNVSESSLQEFERLEFELREHVNESPTSENAEYEKVVESQTGSISSLIEFENIEREVRENTLAHVATAEEVMMLSDIREESEIEEMSVREDDEEEDSLSESKPPQIGHDERQSHYPAETMLTSTDSLEAVTRQPLLLETSTDSLELRQSYNYSPNQNEHDEYTSHQTDQDSLLEGVSQSNLSQETQMLSGDTVATYQEYQDEDDDDDKDSLTDVIDSYPTTLTTFETVQRKDDGSVETISRRVMTRVTDPVHSRVRFTGTEDERRLHNIPVDHPVETVDEEGNVTTTQCRRTPTN</sequence>
<feature type="region of interest" description="Disordered" evidence="1">
    <location>
        <begin position="237"/>
        <end position="346"/>
    </location>
</feature>
<feature type="compositionally biased region" description="Acidic residues" evidence="1">
    <location>
        <begin position="298"/>
        <end position="310"/>
    </location>
</feature>
<feature type="region of interest" description="Disordered" evidence="1">
    <location>
        <begin position="122"/>
        <end position="141"/>
    </location>
</feature>
<feature type="region of interest" description="Disordered" evidence="1">
    <location>
        <begin position="359"/>
        <end position="379"/>
    </location>
</feature>
<evidence type="ECO:0000313" key="3">
    <source>
        <dbReference type="WBParaSite" id="PSU_v2.g3907.t1"/>
    </source>
</evidence>
<organism evidence="2 3">
    <name type="scientific">Panagrolaimus superbus</name>
    <dbReference type="NCBI Taxonomy" id="310955"/>
    <lineage>
        <taxon>Eukaryota</taxon>
        <taxon>Metazoa</taxon>
        <taxon>Ecdysozoa</taxon>
        <taxon>Nematoda</taxon>
        <taxon>Chromadorea</taxon>
        <taxon>Rhabditida</taxon>
        <taxon>Tylenchina</taxon>
        <taxon>Panagrolaimomorpha</taxon>
        <taxon>Panagrolaimoidea</taxon>
        <taxon>Panagrolaimidae</taxon>
        <taxon>Panagrolaimus</taxon>
    </lineage>
</organism>
<feature type="compositionally biased region" description="Acidic residues" evidence="1">
    <location>
        <begin position="537"/>
        <end position="546"/>
    </location>
</feature>
<evidence type="ECO:0000256" key="1">
    <source>
        <dbReference type="SAM" id="MobiDB-lite"/>
    </source>
</evidence>
<feature type="region of interest" description="Disordered" evidence="1">
    <location>
        <begin position="414"/>
        <end position="509"/>
    </location>
</feature>
<feature type="compositionally biased region" description="Polar residues" evidence="1">
    <location>
        <begin position="260"/>
        <end position="272"/>
    </location>
</feature>
<dbReference type="AlphaFoldDB" id="A0A914YT93"/>
<feature type="region of interest" description="Disordered" evidence="1">
    <location>
        <begin position="523"/>
        <end position="552"/>
    </location>
</feature>
<protein>
    <submittedName>
        <fullName evidence="3">Uncharacterized protein</fullName>
    </submittedName>
</protein>
<proteinExistence type="predicted"/>
<dbReference type="Proteomes" id="UP000887577">
    <property type="component" value="Unplaced"/>
</dbReference>
<dbReference type="WBParaSite" id="PSU_v2.g3907.t1">
    <property type="protein sequence ID" value="PSU_v2.g3907.t1"/>
    <property type="gene ID" value="PSU_v2.g3907"/>
</dbReference>
<feature type="compositionally biased region" description="Acidic residues" evidence="1">
    <location>
        <begin position="244"/>
        <end position="259"/>
    </location>
</feature>
<keyword evidence="2" id="KW-1185">Reference proteome</keyword>
<accession>A0A914YT93</accession>
<feature type="compositionally biased region" description="Low complexity" evidence="1">
    <location>
        <begin position="317"/>
        <end position="328"/>
    </location>
</feature>
<feature type="compositionally biased region" description="Acidic residues" evidence="1">
    <location>
        <begin position="417"/>
        <end position="436"/>
    </location>
</feature>
<evidence type="ECO:0000313" key="2">
    <source>
        <dbReference type="Proteomes" id="UP000887577"/>
    </source>
</evidence>
<feature type="compositionally biased region" description="Polar residues" evidence="1">
    <location>
        <begin position="523"/>
        <end position="536"/>
    </location>
</feature>
<feature type="region of interest" description="Disordered" evidence="1">
    <location>
        <begin position="172"/>
        <end position="203"/>
    </location>
</feature>
<reference evidence="3" key="1">
    <citation type="submission" date="2022-11" db="UniProtKB">
        <authorList>
            <consortium name="WormBaseParasite"/>
        </authorList>
    </citation>
    <scope>IDENTIFICATION</scope>
</reference>
<name>A0A914YT93_9BILA</name>
<feature type="region of interest" description="Disordered" evidence="1">
    <location>
        <begin position="1"/>
        <end position="30"/>
    </location>
</feature>